<feature type="transmembrane region" description="Helical" evidence="1">
    <location>
        <begin position="104"/>
        <end position="125"/>
    </location>
</feature>
<feature type="transmembrane region" description="Helical" evidence="1">
    <location>
        <begin position="62"/>
        <end position="83"/>
    </location>
</feature>
<evidence type="ECO:0000259" key="2">
    <source>
        <dbReference type="Pfam" id="PF01757"/>
    </source>
</evidence>
<feature type="transmembrane region" description="Helical" evidence="1">
    <location>
        <begin position="168"/>
        <end position="188"/>
    </location>
</feature>
<sequence length="455" mass="48501">MREMRRLAERTPAHRDRHVDFLRAVAIVVVVVGHWMAVHVTYDGELYGDTVLQLVPWTRPFTWLFQVMPVFFLVGGFANAASLTAHHNQGGNAVGWTLHRTDRLVRPTTLLLAVLAFAALLAKALGMDPGLIGTAVWLGALPLWFLTAYLAVVVLTPPMLALHRRYGLAVPIVLTLLVAVGDAARLVLHVPYVGEANFLCAWLAVHQLGFAWQDGRLPDRRGVSLPLALTGLAALVLLTVVGPYPVSMVGVTGQELQNTSPPTLALLALAATQTGLALLLHRRARRWLGRRTPWTAVVAVNSVIMTLFLWHLTAAVLGALALYPTGLLPQPPPASPTWFLVRVPWLIVLALILAVLVAVFGRFERGTGPRPAPGSATGVLPGLLTLTGVACVLAGLLGIALADPGHHGPAGLPTLALAAYFTGAATLRCALAVSLVRGGDAPLRPEIHSPPPRSP</sequence>
<keyword evidence="1" id="KW-0812">Transmembrane</keyword>
<feature type="transmembrane region" description="Helical" evidence="1">
    <location>
        <begin position="382"/>
        <end position="402"/>
    </location>
</feature>
<feature type="transmembrane region" description="Helical" evidence="1">
    <location>
        <begin position="21"/>
        <end position="42"/>
    </location>
</feature>
<reference evidence="3 4" key="1">
    <citation type="submission" date="2020-02" db="EMBL/GenBank/DDBJ databases">
        <title>Whole-genome analyses of novel actinobacteria.</title>
        <authorList>
            <person name="Sahin N."/>
            <person name="Gencbay T."/>
        </authorList>
    </citation>
    <scope>NUCLEOTIDE SEQUENCE [LARGE SCALE GENOMIC DNA]</scope>
    <source>
        <strain evidence="3 4">HC44</strain>
    </source>
</reference>
<feature type="transmembrane region" description="Helical" evidence="1">
    <location>
        <begin position="194"/>
        <end position="212"/>
    </location>
</feature>
<evidence type="ECO:0000313" key="4">
    <source>
        <dbReference type="Proteomes" id="UP000472335"/>
    </source>
</evidence>
<accession>A0A6G4VDK6</accession>
<proteinExistence type="predicted"/>
<feature type="transmembrane region" description="Helical" evidence="1">
    <location>
        <begin position="293"/>
        <end position="323"/>
    </location>
</feature>
<dbReference type="Pfam" id="PF01757">
    <property type="entry name" value="Acyl_transf_3"/>
    <property type="match status" value="1"/>
</dbReference>
<organism evidence="3 4">
    <name type="scientific">Streptomyces scabichelini</name>
    <dbReference type="NCBI Taxonomy" id="2711217"/>
    <lineage>
        <taxon>Bacteria</taxon>
        <taxon>Bacillati</taxon>
        <taxon>Actinomycetota</taxon>
        <taxon>Actinomycetes</taxon>
        <taxon>Kitasatosporales</taxon>
        <taxon>Streptomycetaceae</taxon>
        <taxon>Streptomyces</taxon>
    </lineage>
</organism>
<feature type="transmembrane region" description="Helical" evidence="1">
    <location>
        <begin position="414"/>
        <end position="436"/>
    </location>
</feature>
<feature type="transmembrane region" description="Helical" evidence="1">
    <location>
        <begin position="343"/>
        <end position="361"/>
    </location>
</feature>
<name>A0A6G4VDK6_9ACTN</name>
<dbReference type="InterPro" id="IPR002656">
    <property type="entry name" value="Acyl_transf_3_dom"/>
</dbReference>
<keyword evidence="3" id="KW-0808">Transferase</keyword>
<feature type="transmembrane region" description="Helical" evidence="1">
    <location>
        <begin position="224"/>
        <end position="244"/>
    </location>
</feature>
<comment type="caution">
    <text evidence="3">The sequence shown here is derived from an EMBL/GenBank/DDBJ whole genome shotgun (WGS) entry which is preliminary data.</text>
</comment>
<keyword evidence="1" id="KW-1133">Transmembrane helix</keyword>
<protein>
    <submittedName>
        <fullName evidence="3">Acyltransferase</fullName>
    </submittedName>
</protein>
<keyword evidence="4" id="KW-1185">Reference proteome</keyword>
<keyword evidence="3" id="KW-0012">Acyltransferase</keyword>
<dbReference type="GO" id="GO:0016747">
    <property type="term" value="F:acyltransferase activity, transferring groups other than amino-acyl groups"/>
    <property type="evidence" value="ECO:0007669"/>
    <property type="project" value="InterPro"/>
</dbReference>
<feature type="transmembrane region" description="Helical" evidence="1">
    <location>
        <begin position="131"/>
        <end position="156"/>
    </location>
</feature>
<feature type="transmembrane region" description="Helical" evidence="1">
    <location>
        <begin position="264"/>
        <end position="281"/>
    </location>
</feature>
<keyword evidence="1" id="KW-0472">Membrane</keyword>
<evidence type="ECO:0000256" key="1">
    <source>
        <dbReference type="SAM" id="Phobius"/>
    </source>
</evidence>
<gene>
    <name evidence="3" type="ORF">G5C60_30855</name>
</gene>
<feature type="domain" description="Acyltransferase 3" evidence="2">
    <location>
        <begin position="19"/>
        <end position="359"/>
    </location>
</feature>
<dbReference type="EMBL" id="JAAKZY010000119">
    <property type="protein sequence ID" value="NGO11884.1"/>
    <property type="molecule type" value="Genomic_DNA"/>
</dbReference>
<evidence type="ECO:0000313" key="3">
    <source>
        <dbReference type="EMBL" id="NGO11884.1"/>
    </source>
</evidence>
<dbReference type="Proteomes" id="UP000472335">
    <property type="component" value="Unassembled WGS sequence"/>
</dbReference>
<dbReference type="AlphaFoldDB" id="A0A6G4VDK6"/>